<name>A0ACB7VN48_DIOAL</name>
<sequence>QDGNSSVLIFHSKDTWNSKWQTLKTSNKLHVVINFSAFWCPLCHFMEPIFKEYSEKFTNVIFVKIDVDKLTDVAREWRVEPMPTFVFVKEGKEEDRLLGADKDGLKERIMKFRV</sequence>
<protein>
    <submittedName>
        <fullName evidence="1">Monodehydroascorbate reductase (NADH) protein</fullName>
        <ecNumber evidence="1">1.6.5.4</ecNumber>
    </submittedName>
</protein>
<evidence type="ECO:0000313" key="1">
    <source>
        <dbReference type="EMBL" id="KAH7675472.1"/>
    </source>
</evidence>
<keyword evidence="2" id="KW-1185">Reference proteome</keyword>
<dbReference type="Proteomes" id="UP000827976">
    <property type="component" value="Chromosome 8"/>
</dbReference>
<comment type="caution">
    <text evidence="1">The sequence shown here is derived from an EMBL/GenBank/DDBJ whole genome shotgun (WGS) entry which is preliminary data.</text>
</comment>
<evidence type="ECO:0000313" key="2">
    <source>
        <dbReference type="Proteomes" id="UP000827976"/>
    </source>
</evidence>
<gene>
    <name evidence="1" type="ORF">IHE45_08G136800</name>
</gene>
<accession>A0ACB7VN48</accession>
<reference evidence="2" key="1">
    <citation type="journal article" date="2022" name="Nat. Commun.">
        <title>Chromosome evolution and the genetic basis of agronomically important traits in greater yam.</title>
        <authorList>
            <person name="Bredeson J.V."/>
            <person name="Lyons J.B."/>
            <person name="Oniyinde I.O."/>
            <person name="Okereke N.R."/>
            <person name="Kolade O."/>
            <person name="Nnabue I."/>
            <person name="Nwadili C.O."/>
            <person name="Hribova E."/>
            <person name="Parker M."/>
            <person name="Nwogha J."/>
            <person name="Shu S."/>
            <person name="Carlson J."/>
            <person name="Kariba R."/>
            <person name="Muthemba S."/>
            <person name="Knop K."/>
            <person name="Barton G.J."/>
            <person name="Sherwood A.V."/>
            <person name="Lopez-Montes A."/>
            <person name="Asiedu R."/>
            <person name="Jamnadass R."/>
            <person name="Muchugi A."/>
            <person name="Goodstein D."/>
            <person name="Egesi C.N."/>
            <person name="Featherston J."/>
            <person name="Asfaw A."/>
            <person name="Simpson G.G."/>
            <person name="Dolezel J."/>
            <person name="Hendre P.S."/>
            <person name="Van Deynze A."/>
            <person name="Kumar P.L."/>
            <person name="Obidiegwu J.E."/>
            <person name="Bhattacharjee R."/>
            <person name="Rokhsar D.S."/>
        </authorList>
    </citation>
    <scope>NUCLEOTIDE SEQUENCE [LARGE SCALE GENOMIC DNA]</scope>
    <source>
        <strain evidence="2">cv. TDa95/00328</strain>
    </source>
</reference>
<proteinExistence type="predicted"/>
<dbReference type="EMBL" id="CM037018">
    <property type="protein sequence ID" value="KAH7675472.1"/>
    <property type="molecule type" value="Genomic_DNA"/>
</dbReference>
<organism evidence="1 2">
    <name type="scientific">Dioscorea alata</name>
    <name type="common">Purple yam</name>
    <dbReference type="NCBI Taxonomy" id="55571"/>
    <lineage>
        <taxon>Eukaryota</taxon>
        <taxon>Viridiplantae</taxon>
        <taxon>Streptophyta</taxon>
        <taxon>Embryophyta</taxon>
        <taxon>Tracheophyta</taxon>
        <taxon>Spermatophyta</taxon>
        <taxon>Magnoliopsida</taxon>
        <taxon>Liliopsida</taxon>
        <taxon>Dioscoreales</taxon>
        <taxon>Dioscoreaceae</taxon>
        <taxon>Dioscorea</taxon>
    </lineage>
</organism>
<dbReference type="EC" id="1.6.5.4" evidence="1"/>
<feature type="non-terminal residue" evidence="1">
    <location>
        <position position="1"/>
    </location>
</feature>
<keyword evidence="1" id="KW-0560">Oxidoreductase</keyword>